<dbReference type="InterPro" id="IPR006710">
    <property type="entry name" value="Glyco_hydro_43"/>
</dbReference>
<dbReference type="AlphaFoldDB" id="A0A4R1R6D9"/>
<dbReference type="InterPro" id="IPR023296">
    <property type="entry name" value="Glyco_hydro_beta-prop_sf"/>
</dbReference>
<evidence type="ECO:0000313" key="9">
    <source>
        <dbReference type="Proteomes" id="UP000295718"/>
    </source>
</evidence>
<dbReference type="RefSeq" id="WP_031391282.1">
    <property type="nucleotide sequence ID" value="NZ_JPNB01000002.1"/>
</dbReference>
<reference evidence="8 9" key="1">
    <citation type="submission" date="2019-03" db="EMBL/GenBank/DDBJ databases">
        <title>Genomic Encyclopedia of Type Strains, Phase IV (KMG-IV): sequencing the most valuable type-strain genomes for metagenomic binning, comparative biology and taxonomic classification.</title>
        <authorList>
            <person name="Goeker M."/>
        </authorList>
    </citation>
    <scope>NUCLEOTIDE SEQUENCE [LARGE SCALE GENOMIC DNA]</scope>
    <source>
        <strain evidence="8 9">DSM 100556</strain>
    </source>
</reference>
<gene>
    <name evidence="8" type="ORF">EDD76_101165</name>
</gene>
<dbReference type="STRING" id="1469948.GCA_000732725_02604"/>
<dbReference type="Pfam" id="PF17851">
    <property type="entry name" value="GH43_C2"/>
    <property type="match status" value="1"/>
</dbReference>
<dbReference type="InterPro" id="IPR051795">
    <property type="entry name" value="Glycosyl_Hydrlase_43"/>
</dbReference>
<dbReference type="Gene3D" id="2.115.10.20">
    <property type="entry name" value="Glycosyl hydrolase domain, family 43"/>
    <property type="match status" value="1"/>
</dbReference>
<comment type="caution">
    <text evidence="8">The sequence shown here is derived from an EMBL/GenBank/DDBJ whole genome shotgun (WGS) entry which is preliminary data.</text>
</comment>
<dbReference type="CDD" id="cd18617">
    <property type="entry name" value="GH43_XynB-like"/>
    <property type="match status" value="1"/>
</dbReference>
<dbReference type="SUPFAM" id="SSF75005">
    <property type="entry name" value="Arabinanase/levansucrase/invertase"/>
    <property type="match status" value="1"/>
</dbReference>
<proteinExistence type="inferred from homology"/>
<evidence type="ECO:0000256" key="5">
    <source>
        <dbReference type="PIRSR" id="PIRSR606710-2"/>
    </source>
</evidence>
<evidence type="ECO:0000259" key="7">
    <source>
        <dbReference type="Pfam" id="PF17851"/>
    </source>
</evidence>
<protein>
    <submittedName>
        <fullName evidence="8">Alpha-N-arabinofuranosidase</fullName>
    </submittedName>
</protein>
<feature type="domain" description="Beta-xylosidase C-terminal Concanavalin A-like" evidence="7">
    <location>
        <begin position="338"/>
        <end position="494"/>
    </location>
</feature>
<organism evidence="8 9">
    <name type="scientific">Kineothrix alysoides</name>
    <dbReference type="NCBI Taxonomy" id="1469948"/>
    <lineage>
        <taxon>Bacteria</taxon>
        <taxon>Bacillati</taxon>
        <taxon>Bacillota</taxon>
        <taxon>Clostridia</taxon>
        <taxon>Lachnospirales</taxon>
        <taxon>Lachnospiraceae</taxon>
        <taxon>Kineothrix</taxon>
    </lineage>
</organism>
<keyword evidence="9" id="KW-1185">Reference proteome</keyword>
<evidence type="ECO:0000256" key="2">
    <source>
        <dbReference type="ARBA" id="ARBA00022801"/>
    </source>
</evidence>
<dbReference type="PANTHER" id="PTHR42812">
    <property type="entry name" value="BETA-XYLOSIDASE"/>
    <property type="match status" value="1"/>
</dbReference>
<name>A0A4R1R6D9_9FIRM</name>
<keyword evidence="3 6" id="KW-0326">Glycosidase</keyword>
<evidence type="ECO:0000256" key="4">
    <source>
        <dbReference type="PIRSR" id="PIRSR606710-1"/>
    </source>
</evidence>
<dbReference type="EMBL" id="SLUO01000001">
    <property type="protein sequence ID" value="TCL61068.1"/>
    <property type="molecule type" value="Genomic_DNA"/>
</dbReference>
<dbReference type="Proteomes" id="UP000295718">
    <property type="component" value="Unassembled WGS sequence"/>
</dbReference>
<evidence type="ECO:0000256" key="6">
    <source>
        <dbReference type="RuleBase" id="RU361187"/>
    </source>
</evidence>
<dbReference type="InterPro" id="IPR013320">
    <property type="entry name" value="ConA-like_dom_sf"/>
</dbReference>
<accession>A0A4R1R6D9</accession>
<evidence type="ECO:0000313" key="8">
    <source>
        <dbReference type="EMBL" id="TCL61068.1"/>
    </source>
</evidence>
<dbReference type="Pfam" id="PF04616">
    <property type="entry name" value="Glyco_hydro_43"/>
    <property type="match status" value="1"/>
</dbReference>
<feature type="site" description="Important for catalytic activity, responsible for pKa modulation of the active site Glu and correct orientation of both the proton donor and substrate" evidence="5">
    <location>
        <position position="122"/>
    </location>
</feature>
<feature type="active site" description="Proton donor" evidence="4">
    <location>
        <position position="182"/>
    </location>
</feature>
<evidence type="ECO:0000256" key="1">
    <source>
        <dbReference type="ARBA" id="ARBA00009865"/>
    </source>
</evidence>
<evidence type="ECO:0000256" key="3">
    <source>
        <dbReference type="ARBA" id="ARBA00023295"/>
    </source>
</evidence>
<dbReference type="Gene3D" id="2.60.120.200">
    <property type="match status" value="1"/>
</dbReference>
<dbReference type="PANTHER" id="PTHR42812:SF12">
    <property type="entry name" value="BETA-XYLOSIDASE-RELATED"/>
    <property type="match status" value="1"/>
</dbReference>
<sequence>MEQIKNPILRGMYPDPSICEAGGKYYLITSTFTYAPGIPIFESEDLQNWTQIGNVLETSKQLDLMDLEVSSGIFAATIRYHKEKFYVITTNAGRGGNFYVTATDPKGPWSEPVFLEHASGIDPSLFFAGECCYYVGQRFEADAKYYGDCEIWVQKLDLSNGTLVEEPHVLWDGAAKNVVWPEGPHLYKKDDYYYLMIAEGGTAHEHSVNIARSKELYGPYESCKNNPLLTHKHLGLNYPLQYIGHADLVEDTDGSWFAVMLGTRMYKGKSSMGRETFMVPVIWEEDWPVFCAGEGKIPVLPETLCGMGIVKKINWTNPLPLCCVMLRSVLDSSIRNVLDGSLYLKLGTQKLEGEKTPSYIGIRVAEHQFSLRVPMTFLPEEGEEAGLVYYYNGDNFIRFIILKQNNIIIASIIKKEKSVETCIFKEEADQYRGNVILELQTEKHSMNCIFNGRILEESIDIAQLTTQGAGGFVGCTMGVYGYTDKENSTNYAVFGPMTVIYP</sequence>
<dbReference type="SUPFAM" id="SSF49899">
    <property type="entry name" value="Concanavalin A-like lectins/glucanases"/>
    <property type="match status" value="1"/>
</dbReference>
<comment type="similarity">
    <text evidence="1 6">Belongs to the glycosyl hydrolase 43 family.</text>
</comment>
<dbReference type="GO" id="GO:0004553">
    <property type="term" value="F:hydrolase activity, hydrolyzing O-glycosyl compounds"/>
    <property type="evidence" value="ECO:0007669"/>
    <property type="project" value="InterPro"/>
</dbReference>
<dbReference type="GO" id="GO:0005975">
    <property type="term" value="P:carbohydrate metabolic process"/>
    <property type="evidence" value="ECO:0007669"/>
    <property type="project" value="InterPro"/>
</dbReference>
<dbReference type="OrthoDB" id="9801455at2"/>
<keyword evidence="2 6" id="KW-0378">Hydrolase</keyword>
<feature type="active site" description="Proton acceptor" evidence="4">
    <location>
        <position position="15"/>
    </location>
</feature>
<dbReference type="InterPro" id="IPR041542">
    <property type="entry name" value="GH43_C2"/>
</dbReference>